<dbReference type="PROSITE" id="PS00195">
    <property type="entry name" value="GLUTAREDOXIN_1"/>
    <property type="match status" value="1"/>
</dbReference>
<evidence type="ECO:0000313" key="10">
    <source>
        <dbReference type="Proteomes" id="UP000580250"/>
    </source>
</evidence>
<evidence type="ECO:0000256" key="2">
    <source>
        <dbReference type="ARBA" id="ARBA00007787"/>
    </source>
</evidence>
<evidence type="ECO:0000256" key="6">
    <source>
        <dbReference type="ARBA" id="ARBA00023157"/>
    </source>
</evidence>
<evidence type="ECO:0000256" key="5">
    <source>
        <dbReference type="ARBA" id="ARBA00022982"/>
    </source>
</evidence>
<keyword evidence="5" id="KW-0249">Electron transport</keyword>
<dbReference type="GO" id="GO:0005739">
    <property type="term" value="C:mitochondrion"/>
    <property type="evidence" value="ECO:0007669"/>
    <property type="project" value="TreeGrafter"/>
</dbReference>
<dbReference type="PROSITE" id="PS51354">
    <property type="entry name" value="GLUTAREDOXIN_2"/>
    <property type="match status" value="1"/>
</dbReference>
<dbReference type="Proteomes" id="UP000580250">
    <property type="component" value="Unassembled WGS sequence"/>
</dbReference>
<dbReference type="CDD" id="cd03419">
    <property type="entry name" value="GRX_GRXh_1_2_like"/>
    <property type="match status" value="1"/>
</dbReference>
<dbReference type="OrthoDB" id="418495at2759"/>
<evidence type="ECO:0000256" key="4">
    <source>
        <dbReference type="ARBA" id="ARBA00022448"/>
    </source>
</evidence>
<dbReference type="Pfam" id="PF00462">
    <property type="entry name" value="Glutaredoxin"/>
    <property type="match status" value="1"/>
</dbReference>
<dbReference type="GO" id="GO:0015038">
    <property type="term" value="F:glutathione disulfide oxidoreductase activity"/>
    <property type="evidence" value="ECO:0007669"/>
    <property type="project" value="TreeGrafter"/>
</dbReference>
<organism evidence="9 10">
    <name type="scientific">Meloidogyne enterolobii</name>
    <name type="common">Root-knot nematode worm</name>
    <name type="synonym">Meloidogyne mayaguensis</name>
    <dbReference type="NCBI Taxonomy" id="390850"/>
    <lineage>
        <taxon>Eukaryota</taxon>
        <taxon>Metazoa</taxon>
        <taxon>Ecdysozoa</taxon>
        <taxon>Nematoda</taxon>
        <taxon>Chromadorea</taxon>
        <taxon>Rhabditida</taxon>
        <taxon>Tylenchina</taxon>
        <taxon>Tylenchomorpha</taxon>
        <taxon>Tylenchoidea</taxon>
        <taxon>Meloidogynidae</taxon>
        <taxon>Meloidogyninae</taxon>
        <taxon>Meloidogyne</taxon>
    </lineage>
</organism>
<dbReference type="InterPro" id="IPR011767">
    <property type="entry name" value="GLR_AS"/>
</dbReference>
<evidence type="ECO:0000259" key="8">
    <source>
        <dbReference type="Pfam" id="PF00462"/>
    </source>
</evidence>
<evidence type="ECO:0000256" key="3">
    <source>
        <dbReference type="ARBA" id="ARBA00013662"/>
    </source>
</evidence>
<dbReference type="InterPro" id="IPR047185">
    <property type="entry name" value="GLRX1"/>
</dbReference>
<sequence>MADVTPKSFVDSLIKTNKVVVFSKSYCPYCTKAKEALTTFSLVPGTMEVVEIEDRGDCDKIQDYLKEITGQRSVPRVFIGGNFLAAEMTRLLRLNLESWKLNCELLMLLLEEREKKNVLIF</sequence>
<evidence type="ECO:0000313" key="9">
    <source>
        <dbReference type="EMBL" id="CAD2143192.1"/>
    </source>
</evidence>
<dbReference type="InterPro" id="IPR036249">
    <property type="entry name" value="Thioredoxin-like_sf"/>
</dbReference>
<comment type="similarity">
    <text evidence="2">Belongs to the glutaredoxin family.</text>
</comment>
<comment type="function">
    <text evidence="1">Has a glutathione-disulfide oxidoreductase activity in the presence of NADPH and glutathione reductase. Reduces low molecular weight disulfides and proteins.</text>
</comment>
<evidence type="ECO:0000256" key="7">
    <source>
        <dbReference type="ARBA" id="ARBA00023284"/>
    </source>
</evidence>
<dbReference type="Gene3D" id="3.40.30.10">
    <property type="entry name" value="Glutaredoxin"/>
    <property type="match status" value="1"/>
</dbReference>
<dbReference type="InterPro" id="IPR014025">
    <property type="entry name" value="Glutaredoxin_subgr"/>
</dbReference>
<gene>
    <name evidence="9" type="ORF">MENT_LOCUS7506</name>
</gene>
<keyword evidence="7" id="KW-0676">Redox-active center</keyword>
<reference evidence="9 10" key="1">
    <citation type="submission" date="2020-08" db="EMBL/GenBank/DDBJ databases">
        <authorList>
            <person name="Koutsovoulos G."/>
            <person name="Danchin GJ E."/>
        </authorList>
    </citation>
    <scope>NUCLEOTIDE SEQUENCE [LARGE SCALE GENOMIC DNA]</scope>
</reference>
<accession>A0A6V7U296</accession>
<name>A0A6V7U296_MELEN</name>
<dbReference type="EMBL" id="CAJEWN010000031">
    <property type="protein sequence ID" value="CAD2143192.1"/>
    <property type="molecule type" value="Genomic_DNA"/>
</dbReference>
<dbReference type="AlphaFoldDB" id="A0A6V7U296"/>
<keyword evidence="6" id="KW-1015">Disulfide bond</keyword>
<comment type="caution">
    <text evidence="9">The sequence shown here is derived from an EMBL/GenBank/DDBJ whole genome shotgun (WGS) entry which is preliminary data.</text>
</comment>
<dbReference type="PANTHER" id="PTHR46185:SF1">
    <property type="entry name" value="GLUTAREDOXIN-1"/>
    <property type="match status" value="1"/>
</dbReference>
<dbReference type="PRINTS" id="PR00160">
    <property type="entry name" value="GLUTAREDOXIN"/>
</dbReference>
<evidence type="ECO:0000256" key="1">
    <source>
        <dbReference type="ARBA" id="ARBA00002549"/>
    </source>
</evidence>
<feature type="domain" description="Glutaredoxin" evidence="8">
    <location>
        <begin position="19"/>
        <end position="83"/>
    </location>
</feature>
<dbReference type="PANTHER" id="PTHR46185">
    <property type="entry name" value="GLUTAREDOXIN-1"/>
    <property type="match status" value="1"/>
</dbReference>
<dbReference type="InterPro" id="IPR002109">
    <property type="entry name" value="Glutaredoxin"/>
</dbReference>
<keyword evidence="4" id="KW-0813">Transport</keyword>
<proteinExistence type="inferred from homology"/>
<dbReference type="SUPFAM" id="SSF52833">
    <property type="entry name" value="Thioredoxin-like"/>
    <property type="match status" value="1"/>
</dbReference>
<protein>
    <recommendedName>
        <fullName evidence="3">Glutaredoxin-1</fullName>
    </recommendedName>
</protein>